<accession>A0A165CID0</accession>
<name>A0A165CID0_9APHY</name>
<protein>
    <recommendedName>
        <fullName evidence="2">Protein CPL1-like domain-containing protein</fullName>
    </recommendedName>
</protein>
<evidence type="ECO:0000259" key="2">
    <source>
        <dbReference type="Pfam" id="PF21671"/>
    </source>
</evidence>
<dbReference type="RefSeq" id="XP_040760607.1">
    <property type="nucleotide sequence ID" value="XM_040902290.1"/>
</dbReference>
<dbReference type="PANTHER" id="PTHR35192:SF2">
    <property type="entry name" value="APPLE DOMAIN-CONTAINING PROTEIN"/>
    <property type="match status" value="1"/>
</dbReference>
<dbReference type="InParanoid" id="A0A165CID0"/>
<keyword evidence="4" id="KW-1185">Reference proteome</keyword>
<dbReference type="PANTHER" id="PTHR35192">
    <property type="entry name" value="PROTEIN, PUTATIVE-RELATED"/>
    <property type="match status" value="1"/>
</dbReference>
<dbReference type="OrthoDB" id="439917at2759"/>
<feature type="signal peptide" evidence="1">
    <location>
        <begin position="1"/>
        <end position="20"/>
    </location>
</feature>
<feature type="chain" id="PRO_5007856024" description="Protein CPL1-like domain-containing protein" evidence="1">
    <location>
        <begin position="21"/>
        <end position="312"/>
    </location>
</feature>
<dbReference type="InterPro" id="IPR048661">
    <property type="entry name" value="CPL1-like"/>
</dbReference>
<reference evidence="3 4" key="1">
    <citation type="journal article" date="2016" name="Mol. Biol. Evol.">
        <title>Comparative Genomics of Early-Diverging Mushroom-Forming Fungi Provides Insights into the Origins of Lignocellulose Decay Capabilities.</title>
        <authorList>
            <person name="Nagy L.G."/>
            <person name="Riley R."/>
            <person name="Tritt A."/>
            <person name="Adam C."/>
            <person name="Daum C."/>
            <person name="Floudas D."/>
            <person name="Sun H."/>
            <person name="Yadav J.S."/>
            <person name="Pangilinan J."/>
            <person name="Larsson K.H."/>
            <person name="Matsuura K."/>
            <person name="Barry K."/>
            <person name="Labutti K."/>
            <person name="Kuo R."/>
            <person name="Ohm R.A."/>
            <person name="Bhattacharya S.S."/>
            <person name="Shirouzu T."/>
            <person name="Yoshinaga Y."/>
            <person name="Martin F.M."/>
            <person name="Grigoriev I.V."/>
            <person name="Hibbett D.S."/>
        </authorList>
    </citation>
    <scope>NUCLEOTIDE SEQUENCE [LARGE SCALE GENOMIC DNA]</scope>
    <source>
        <strain evidence="3 4">93-53</strain>
    </source>
</reference>
<dbReference type="Proteomes" id="UP000076871">
    <property type="component" value="Unassembled WGS sequence"/>
</dbReference>
<dbReference type="Pfam" id="PF21671">
    <property type="entry name" value="CPL1-like"/>
    <property type="match status" value="1"/>
</dbReference>
<gene>
    <name evidence="3" type="ORF">LAESUDRAFT_393558</name>
</gene>
<proteinExistence type="predicted"/>
<dbReference type="AlphaFoldDB" id="A0A165CID0"/>
<evidence type="ECO:0000313" key="4">
    <source>
        <dbReference type="Proteomes" id="UP000076871"/>
    </source>
</evidence>
<feature type="domain" description="Protein CPL1-like" evidence="2">
    <location>
        <begin position="207"/>
        <end position="270"/>
    </location>
</feature>
<evidence type="ECO:0000313" key="3">
    <source>
        <dbReference type="EMBL" id="KZT02867.1"/>
    </source>
</evidence>
<dbReference type="GeneID" id="63819321"/>
<sequence>MKFSTTFIPLLAAGSSLAAATRSSLTRGAAASRRDIIQSRQMHIQRDLLDVCASLDVDLEILGIVYGHLDICLCVSLIPDFIEVDVVAQAAVDVLGLAVVEASIQALIEGADSHAQCQYPPHAEPVCEVGWVCGFKCEDGFTPYTPPGSDHPTECVCDLPSTVCNGICGSFPNGCGSQSASRRKRAPTCASGLTACGVPGGSRGKGYECLDTTSELESCGGCVVSSPFSTPANAPLGRDCSAIPHVSSVLCAQSKCVVSACDTGYTADAIGAAGVSVLRRDVLDAGAIAAAAADVANLVEADALAAAGVSVL</sequence>
<evidence type="ECO:0000256" key="1">
    <source>
        <dbReference type="SAM" id="SignalP"/>
    </source>
</evidence>
<keyword evidence="1" id="KW-0732">Signal</keyword>
<dbReference type="InterPro" id="IPR038955">
    <property type="entry name" value="PriA/CPL1_fungi"/>
</dbReference>
<organism evidence="3 4">
    <name type="scientific">Laetiporus sulphureus 93-53</name>
    <dbReference type="NCBI Taxonomy" id="1314785"/>
    <lineage>
        <taxon>Eukaryota</taxon>
        <taxon>Fungi</taxon>
        <taxon>Dikarya</taxon>
        <taxon>Basidiomycota</taxon>
        <taxon>Agaricomycotina</taxon>
        <taxon>Agaricomycetes</taxon>
        <taxon>Polyporales</taxon>
        <taxon>Laetiporus</taxon>
    </lineage>
</organism>
<dbReference type="STRING" id="1314785.A0A165CID0"/>
<dbReference type="EMBL" id="KV427649">
    <property type="protein sequence ID" value="KZT02867.1"/>
    <property type="molecule type" value="Genomic_DNA"/>
</dbReference>